<proteinExistence type="predicted"/>
<reference evidence="1" key="1">
    <citation type="journal article" date="2014" name="Int. J. Syst. Evol. Microbiol.">
        <title>Complete genome sequence of Corynebacterium casei LMG S-19264T (=DSM 44701T), isolated from a smear-ripened cheese.</title>
        <authorList>
            <consortium name="US DOE Joint Genome Institute (JGI-PGF)"/>
            <person name="Walter F."/>
            <person name="Albersmeier A."/>
            <person name="Kalinowski J."/>
            <person name="Ruckert C."/>
        </authorList>
    </citation>
    <scope>NUCLEOTIDE SEQUENCE</scope>
    <source>
        <strain evidence="1">CGMCC 1.15343</strain>
    </source>
</reference>
<comment type="caution">
    <text evidence="1">The sequence shown here is derived from an EMBL/GenBank/DDBJ whole genome shotgun (WGS) entry which is preliminary data.</text>
</comment>
<accession>A0A916UK26</accession>
<dbReference type="EMBL" id="BMIL01000012">
    <property type="protein sequence ID" value="GGC74968.1"/>
    <property type="molecule type" value="Genomic_DNA"/>
</dbReference>
<evidence type="ECO:0000313" key="1">
    <source>
        <dbReference type="EMBL" id="GGC74968.1"/>
    </source>
</evidence>
<keyword evidence="2" id="KW-1185">Reference proteome</keyword>
<dbReference type="AlphaFoldDB" id="A0A916UK26"/>
<reference evidence="1" key="2">
    <citation type="submission" date="2020-09" db="EMBL/GenBank/DDBJ databases">
        <authorList>
            <person name="Sun Q."/>
            <person name="Zhou Y."/>
        </authorList>
    </citation>
    <scope>NUCLEOTIDE SEQUENCE</scope>
    <source>
        <strain evidence="1">CGMCC 1.15343</strain>
    </source>
</reference>
<organism evidence="1 2">
    <name type="scientific">Pedobacter quisquiliarum</name>
    <dbReference type="NCBI Taxonomy" id="1834438"/>
    <lineage>
        <taxon>Bacteria</taxon>
        <taxon>Pseudomonadati</taxon>
        <taxon>Bacteroidota</taxon>
        <taxon>Sphingobacteriia</taxon>
        <taxon>Sphingobacteriales</taxon>
        <taxon>Sphingobacteriaceae</taxon>
        <taxon>Pedobacter</taxon>
    </lineage>
</organism>
<dbReference type="Proteomes" id="UP000651668">
    <property type="component" value="Unassembled WGS sequence"/>
</dbReference>
<gene>
    <name evidence="1" type="ORF">GCM10011387_30850</name>
</gene>
<protein>
    <recommendedName>
        <fullName evidence="3">Sensor of ECF-type sigma factor</fullName>
    </recommendedName>
</protein>
<evidence type="ECO:0000313" key="2">
    <source>
        <dbReference type="Proteomes" id="UP000651668"/>
    </source>
</evidence>
<name>A0A916UK26_9SPHI</name>
<evidence type="ECO:0008006" key="3">
    <source>
        <dbReference type="Google" id="ProtNLM"/>
    </source>
</evidence>
<sequence length="161" mass="19155">MVLNRKLNTMKNIWIAMLLLFIPALLNAQDRGNRNEEIESYKIAYLTQKLDLSSGEAKIFWPIYNDWQKELSALRSERNKNVISFRKTEEIEALSDNEIHALITNEINYKQRNLNIEKKYYNRLKSSLPLKVVGKYYRAQETFKKELLNRFGRGRNQPNKE</sequence>